<dbReference type="InParanoid" id="A0A423PYQ9"/>
<keyword evidence="3 9" id="KW-0349">Heme</keyword>
<feature type="binding site" description="covalent" evidence="9">
    <location>
        <position position="37"/>
    </location>
    <ligand>
        <name>heme c</name>
        <dbReference type="ChEBI" id="CHEBI:61717"/>
        <label>1</label>
    </ligand>
</feature>
<feature type="binding site" description="axial binding residue" evidence="10">
    <location>
        <position position="41"/>
    </location>
    <ligand>
        <name>heme c</name>
        <dbReference type="ChEBI" id="CHEBI:61717"/>
        <label>1</label>
    </ligand>
    <ligandPart>
        <name>Fe</name>
        <dbReference type="ChEBI" id="CHEBI:18248"/>
    </ligandPart>
</feature>
<dbReference type="InterPro" id="IPR051459">
    <property type="entry name" value="Cytochrome_c-type_DH"/>
</dbReference>
<evidence type="ECO:0000256" key="6">
    <source>
        <dbReference type="ARBA" id="ARBA00022737"/>
    </source>
</evidence>
<reference evidence="13 14" key="1">
    <citation type="submission" date="2013-10" db="EMBL/GenBank/DDBJ databases">
        <title>Salinisphaera japonica YTM-1 Genome Sequencing.</title>
        <authorList>
            <person name="Lai Q."/>
            <person name="Li C."/>
            <person name="Shao Z."/>
        </authorList>
    </citation>
    <scope>NUCLEOTIDE SEQUENCE [LARGE SCALE GENOMIC DNA]</scope>
    <source>
        <strain evidence="13 14">YTM-1</strain>
    </source>
</reference>
<dbReference type="Pfam" id="PF13442">
    <property type="entry name" value="Cytochrome_CBB3"/>
    <property type="match status" value="1"/>
</dbReference>
<comment type="caution">
    <text evidence="13">The sequence shown here is derived from an EMBL/GenBank/DDBJ whole genome shotgun (WGS) entry which is preliminary data.</text>
</comment>
<dbReference type="InterPro" id="IPR014353">
    <property type="entry name" value="Membr-bd_ADH_cyt_c"/>
</dbReference>
<evidence type="ECO:0000256" key="10">
    <source>
        <dbReference type="PIRSR" id="PIRSR000018-51"/>
    </source>
</evidence>
<evidence type="ECO:0000256" key="7">
    <source>
        <dbReference type="ARBA" id="ARBA00023004"/>
    </source>
</evidence>
<dbReference type="Pfam" id="PF00034">
    <property type="entry name" value="Cytochrom_C"/>
    <property type="match status" value="2"/>
</dbReference>
<accession>A0A423PYQ9</accession>
<evidence type="ECO:0000256" key="5">
    <source>
        <dbReference type="ARBA" id="ARBA00022729"/>
    </source>
</evidence>
<gene>
    <name evidence="13" type="ORF">SAJA_04750</name>
</gene>
<dbReference type="PROSITE" id="PS51007">
    <property type="entry name" value="CYTC"/>
    <property type="match status" value="3"/>
</dbReference>
<keyword evidence="5 11" id="KW-0732">Signal</keyword>
<keyword evidence="14" id="KW-1185">Reference proteome</keyword>
<dbReference type="GO" id="GO:0009055">
    <property type="term" value="F:electron transfer activity"/>
    <property type="evidence" value="ECO:0007669"/>
    <property type="project" value="InterPro"/>
</dbReference>
<keyword evidence="4 10" id="KW-0479">Metal-binding</keyword>
<comment type="subcellular location">
    <subcellularLocation>
        <location evidence="1">Cell membrane</location>
    </subcellularLocation>
</comment>
<feature type="binding site" description="axial binding residue" evidence="10">
    <location>
        <position position="312"/>
    </location>
    <ligand>
        <name>heme c</name>
        <dbReference type="ChEBI" id="CHEBI:61717"/>
        <label>3</label>
    </ligand>
    <ligandPart>
        <name>Fe</name>
        <dbReference type="ChEBI" id="CHEBI:18248"/>
    </ligandPart>
</feature>
<dbReference type="GO" id="GO:0016614">
    <property type="term" value="F:oxidoreductase activity, acting on CH-OH group of donors"/>
    <property type="evidence" value="ECO:0007669"/>
    <property type="project" value="InterPro"/>
</dbReference>
<dbReference type="InterPro" id="IPR009056">
    <property type="entry name" value="Cyt_c-like_dom"/>
</dbReference>
<name>A0A423PYQ9_9GAMM</name>
<dbReference type="Gene3D" id="1.10.760.10">
    <property type="entry name" value="Cytochrome c-like domain"/>
    <property type="match status" value="3"/>
</dbReference>
<evidence type="ECO:0000256" key="11">
    <source>
        <dbReference type="SAM" id="SignalP"/>
    </source>
</evidence>
<keyword evidence="6" id="KW-0677">Repeat</keyword>
<dbReference type="SUPFAM" id="SSF46626">
    <property type="entry name" value="Cytochrome c"/>
    <property type="match status" value="3"/>
</dbReference>
<keyword evidence="7 10" id="KW-0408">Iron</keyword>
<feature type="binding site" description="covalent" evidence="9">
    <location>
        <position position="308"/>
    </location>
    <ligand>
        <name>heme c</name>
        <dbReference type="ChEBI" id="CHEBI:61717"/>
        <label>3</label>
    </ligand>
</feature>
<feature type="binding site" description="covalent" evidence="9">
    <location>
        <position position="40"/>
    </location>
    <ligand>
        <name>heme c</name>
        <dbReference type="ChEBI" id="CHEBI:61717"/>
        <label>1</label>
    </ligand>
</feature>
<proteinExistence type="predicted"/>
<dbReference type="PANTHER" id="PTHR35008:SF8">
    <property type="entry name" value="ALCOHOL DEHYDROGENASE CYTOCHROME C SUBUNIT"/>
    <property type="match status" value="1"/>
</dbReference>
<protein>
    <submittedName>
        <fullName evidence="13">Cytochrome C</fullName>
    </submittedName>
</protein>
<feature type="chain" id="PRO_5019328931" evidence="11">
    <location>
        <begin position="21"/>
        <end position="396"/>
    </location>
</feature>
<evidence type="ECO:0000256" key="2">
    <source>
        <dbReference type="ARBA" id="ARBA00022475"/>
    </source>
</evidence>
<evidence type="ECO:0000256" key="4">
    <source>
        <dbReference type="ARBA" id="ARBA00022723"/>
    </source>
</evidence>
<comment type="cofactor">
    <cofactor evidence="9">
        <name>heme c</name>
        <dbReference type="ChEBI" id="CHEBI:61717"/>
    </cofactor>
    <text evidence="9">Binds 3 heme c groups covalently per subunit.</text>
</comment>
<keyword evidence="8" id="KW-0472">Membrane</keyword>
<dbReference type="PIRSF" id="PIRSF000018">
    <property type="entry name" value="Mb_ADH_cyt_c"/>
    <property type="match status" value="1"/>
</dbReference>
<feature type="binding site" description="covalent" evidence="9">
    <location>
        <position position="184"/>
    </location>
    <ligand>
        <name>heme c</name>
        <dbReference type="ChEBI" id="CHEBI:61717"/>
        <label>2</label>
    </ligand>
</feature>
<dbReference type="Proteomes" id="UP000285310">
    <property type="component" value="Unassembled WGS sequence"/>
</dbReference>
<dbReference type="GO" id="GO:0005506">
    <property type="term" value="F:iron ion binding"/>
    <property type="evidence" value="ECO:0007669"/>
    <property type="project" value="InterPro"/>
</dbReference>
<dbReference type="InterPro" id="IPR036909">
    <property type="entry name" value="Cyt_c-like_dom_sf"/>
</dbReference>
<dbReference type="EMBL" id="AYKG01000011">
    <property type="protein sequence ID" value="ROO30653.1"/>
    <property type="molecule type" value="Genomic_DNA"/>
</dbReference>
<feature type="binding site" description="covalent" evidence="9">
    <location>
        <position position="311"/>
    </location>
    <ligand>
        <name>heme c</name>
        <dbReference type="ChEBI" id="CHEBI:61717"/>
        <label>3</label>
    </ligand>
</feature>
<keyword evidence="2" id="KW-1003">Cell membrane</keyword>
<feature type="domain" description="Cytochrome c" evidence="12">
    <location>
        <begin position="169"/>
        <end position="280"/>
    </location>
</feature>
<evidence type="ECO:0000256" key="8">
    <source>
        <dbReference type="ARBA" id="ARBA00023136"/>
    </source>
</evidence>
<evidence type="ECO:0000313" key="13">
    <source>
        <dbReference type="EMBL" id="ROO30653.1"/>
    </source>
</evidence>
<evidence type="ECO:0000259" key="12">
    <source>
        <dbReference type="PROSITE" id="PS51007"/>
    </source>
</evidence>
<sequence>MVRSCIGLSLFIIAATATGAASDPVERGRYLAAAGNCQSCHTREGGAPYAGGVAFETPLGTLYSTNITPDVQTGLGTWSDGDFLRAMHEGIGDDGEQLYPAFPYTSYTNMSRADIAALWAYMQTVPAVDYTPPDNALIFPFNQRALIRGWKWLNFEPGDLDAPAPRADRPVARGHYLVETLGHCGQCHTPRSTTYALDSDRALTGAKLGGWYAPNITSHADGVGGWSDAALDEYLATGHVRAPSAAAVAAGPMAEVITDSTRVLSDADRAAMIAYLRTVPARASSAPTGSAEAAQTSALGDTLYARHCVSCHVAGAPGGPADAFSRYATVTGADPDNLIRVLLDGVARTGADGRVFMPGYASRLSDAQIAALVNTLRARVGASGISGADVAAARKH</sequence>
<dbReference type="AlphaFoldDB" id="A0A423PYQ9"/>
<dbReference type="GO" id="GO:0020037">
    <property type="term" value="F:heme binding"/>
    <property type="evidence" value="ECO:0007669"/>
    <property type="project" value="InterPro"/>
</dbReference>
<feature type="binding site" description="axial binding residue" evidence="10">
    <location>
        <position position="188"/>
    </location>
    <ligand>
        <name>heme c</name>
        <dbReference type="ChEBI" id="CHEBI:61717"/>
        <label>2</label>
    </ligand>
    <ligandPart>
        <name>Fe</name>
        <dbReference type="ChEBI" id="CHEBI:18248"/>
    </ligandPart>
</feature>
<evidence type="ECO:0000313" key="14">
    <source>
        <dbReference type="Proteomes" id="UP000285310"/>
    </source>
</evidence>
<dbReference type="PANTHER" id="PTHR35008">
    <property type="entry name" value="BLL4482 PROTEIN-RELATED"/>
    <property type="match status" value="1"/>
</dbReference>
<feature type="domain" description="Cytochrome c" evidence="12">
    <location>
        <begin position="23"/>
        <end position="126"/>
    </location>
</feature>
<feature type="binding site" description="covalent" evidence="9">
    <location>
        <position position="187"/>
    </location>
    <ligand>
        <name>heme c</name>
        <dbReference type="ChEBI" id="CHEBI:61717"/>
        <label>2</label>
    </ligand>
</feature>
<feature type="signal peptide" evidence="11">
    <location>
        <begin position="1"/>
        <end position="20"/>
    </location>
</feature>
<evidence type="ECO:0000256" key="9">
    <source>
        <dbReference type="PIRSR" id="PIRSR000018-50"/>
    </source>
</evidence>
<organism evidence="13 14">
    <name type="scientific">Salinisphaera japonica YTM-1</name>
    <dbReference type="NCBI Taxonomy" id="1209778"/>
    <lineage>
        <taxon>Bacteria</taxon>
        <taxon>Pseudomonadati</taxon>
        <taxon>Pseudomonadota</taxon>
        <taxon>Gammaproteobacteria</taxon>
        <taxon>Salinisphaerales</taxon>
        <taxon>Salinisphaeraceae</taxon>
        <taxon>Salinisphaera</taxon>
    </lineage>
</organism>
<dbReference type="GO" id="GO:0005886">
    <property type="term" value="C:plasma membrane"/>
    <property type="evidence" value="ECO:0007669"/>
    <property type="project" value="UniProtKB-SubCell"/>
</dbReference>
<evidence type="ECO:0000256" key="1">
    <source>
        <dbReference type="ARBA" id="ARBA00004236"/>
    </source>
</evidence>
<evidence type="ECO:0000256" key="3">
    <source>
        <dbReference type="ARBA" id="ARBA00022617"/>
    </source>
</evidence>
<feature type="domain" description="Cytochrome c" evidence="12">
    <location>
        <begin position="295"/>
        <end position="380"/>
    </location>
</feature>